<proteinExistence type="predicted"/>
<name>A0A6J6WXQ2_9ZZZZ</name>
<protein>
    <submittedName>
        <fullName evidence="2">Unannotated protein</fullName>
    </submittedName>
</protein>
<evidence type="ECO:0000313" key="2">
    <source>
        <dbReference type="EMBL" id="CAB4786737.1"/>
    </source>
</evidence>
<reference evidence="2" key="1">
    <citation type="submission" date="2020-05" db="EMBL/GenBank/DDBJ databases">
        <authorList>
            <person name="Chiriac C."/>
            <person name="Salcher M."/>
            <person name="Ghai R."/>
            <person name="Kavagutti S V."/>
        </authorList>
    </citation>
    <scope>NUCLEOTIDE SEQUENCE</scope>
</reference>
<dbReference type="PANTHER" id="PTHR12526">
    <property type="entry name" value="GLYCOSYLTRANSFERASE"/>
    <property type="match status" value="1"/>
</dbReference>
<dbReference type="AlphaFoldDB" id="A0A6J6WXQ2"/>
<gene>
    <name evidence="2" type="ORF">UFOPK2992_00112</name>
</gene>
<sequence length="366" mass="38868">MIILAVSPTVEEYGADKVLVNVLGHFVTQGHEVTVAVPVEGLALSSLQEAGCHVLRCESVILRKSIAKLRPALTAVVSFPRVLLAQHRVIRAVNPSVIWINTIIDPVWALSAWLHRRKIIYHVHEIGGGSRLKRRVLYAPLHLAATIVAVSGACRSDLLDSYQKLDSRIVVVLNPAFGVQHSVVKPLARRSLVMIGRLSPRKGQHVLLQALALMPPGSLPDRVFICGTPFDSPIYVKYAEELRNVAAGLPIPVEFMGFVPTTTALELGAIVVVPSTDPDPCPLVVLEAMAAGRAVVASACGGIPEQLGKAGQLVRPNNPGELAAALASLLGDASALSANSEACRARSQQLSPGQFLASMAAVLDSP</sequence>
<dbReference type="EMBL" id="CAFAAI010000007">
    <property type="protein sequence ID" value="CAB4786737.1"/>
    <property type="molecule type" value="Genomic_DNA"/>
</dbReference>
<dbReference type="PANTHER" id="PTHR12526:SF636">
    <property type="entry name" value="BLL3647 PROTEIN"/>
    <property type="match status" value="1"/>
</dbReference>
<feature type="domain" description="Glycosyltransferase subfamily 4-like N-terminal" evidence="1">
    <location>
        <begin position="14"/>
        <end position="174"/>
    </location>
</feature>
<dbReference type="Pfam" id="PF13692">
    <property type="entry name" value="Glyco_trans_1_4"/>
    <property type="match status" value="1"/>
</dbReference>
<dbReference type="Pfam" id="PF13439">
    <property type="entry name" value="Glyco_transf_4"/>
    <property type="match status" value="1"/>
</dbReference>
<dbReference type="Gene3D" id="3.40.50.2000">
    <property type="entry name" value="Glycogen Phosphorylase B"/>
    <property type="match status" value="2"/>
</dbReference>
<accession>A0A6J6WXQ2</accession>
<evidence type="ECO:0000259" key="1">
    <source>
        <dbReference type="Pfam" id="PF13439"/>
    </source>
</evidence>
<dbReference type="CDD" id="cd03801">
    <property type="entry name" value="GT4_PimA-like"/>
    <property type="match status" value="1"/>
</dbReference>
<organism evidence="2">
    <name type="scientific">freshwater metagenome</name>
    <dbReference type="NCBI Taxonomy" id="449393"/>
    <lineage>
        <taxon>unclassified sequences</taxon>
        <taxon>metagenomes</taxon>
        <taxon>ecological metagenomes</taxon>
    </lineage>
</organism>
<dbReference type="InterPro" id="IPR028098">
    <property type="entry name" value="Glyco_trans_4-like_N"/>
</dbReference>
<dbReference type="GO" id="GO:0016757">
    <property type="term" value="F:glycosyltransferase activity"/>
    <property type="evidence" value="ECO:0007669"/>
    <property type="project" value="TreeGrafter"/>
</dbReference>
<dbReference type="SUPFAM" id="SSF53756">
    <property type="entry name" value="UDP-Glycosyltransferase/glycogen phosphorylase"/>
    <property type="match status" value="1"/>
</dbReference>